<name>A0A1H2ZW45_ACIFE</name>
<dbReference type="GO" id="GO:0005886">
    <property type="term" value="C:plasma membrane"/>
    <property type="evidence" value="ECO:0007669"/>
    <property type="project" value="UniProtKB-SubCell"/>
</dbReference>
<dbReference type="GO" id="GO:0055070">
    <property type="term" value="P:copper ion homeostasis"/>
    <property type="evidence" value="ECO:0007669"/>
    <property type="project" value="TreeGrafter"/>
</dbReference>
<reference evidence="23 24" key="1">
    <citation type="submission" date="2016-10" db="EMBL/GenBank/DDBJ databases">
        <authorList>
            <person name="Varghese N."/>
            <person name="Submissions S."/>
        </authorList>
    </citation>
    <scope>NUCLEOTIDE SEQUENCE [LARGE SCALE GENOMIC DNA]</scope>
    <source>
        <strain evidence="23 24">WCC6</strain>
    </source>
</reference>
<keyword evidence="9 21" id="KW-0547">Nucleotide-binding</keyword>
<evidence type="ECO:0000256" key="13">
    <source>
        <dbReference type="ARBA" id="ARBA00022967"/>
    </source>
</evidence>
<dbReference type="GO" id="GO:0140581">
    <property type="term" value="F:P-type monovalent copper transporter activity"/>
    <property type="evidence" value="ECO:0007669"/>
    <property type="project" value="UniProtKB-EC"/>
</dbReference>
<dbReference type="PRINTS" id="PR00941">
    <property type="entry name" value="CDATPASE"/>
</dbReference>
<feature type="domain" description="HMA" evidence="22">
    <location>
        <begin position="789"/>
        <end position="854"/>
    </location>
</feature>
<dbReference type="InterPro" id="IPR006121">
    <property type="entry name" value="HMA_dom"/>
</dbReference>
<dbReference type="Gene3D" id="2.70.150.10">
    <property type="entry name" value="Calcium-transporting ATPase, cytoplasmic transduction domain A"/>
    <property type="match status" value="1"/>
</dbReference>
<sequence length="936" mass="97812">MKQYIVTGMTCASCQAHVEKAVAGVPGVTGVSVSLLTNSMGVEGTASDQAIIKAVEDAGYGASVKGAAQARQGLAEKLAADEEALKDHETPRLRRRLLSSLGFLFVLMYLTMGHNMLDWPVPALLDGNHLGLMLTQLLLALIVMAINRDFYTSGFKTLFHGAPNMDTLVALGSSVSFLWSLAVFYEITYLTVHGTPFAELHQLYMHDLYFETAAMIPSLITLGKMLEAMSKGRTTDALKGLMKLAPKTAVLIRDGKEVTVSIDDVQKGDIFAVRPGENIPVDGVVVKGNSAVNESALTGESLPVDKKPGDKVSTATINQSGYLECEATRVGEDTTLSQIIKLVSDAAATKAPIARIADKVSAVFVPAIITIAVVTTLGWLLAGAPLGSAIARGIAVLVIACPCALGLATPVAIMVGSGVGAKNGILFKTSSSLENAGKVAVVALDKTGTITKGQPKVTDVVPAEGYTRESLLQLAYDLEQKSEHPLARAVVEEAAAKGLQAEPVDDFQALPGNGLQVARNGEKLIGGSLNFLKSLGAVDSALEAKAGELAGQGKTPLVFAKDGKLAGMIAVADVIKEDSAKAIKELQNMGIEVVMVTGDNQRTAEAIGRQAGVDKVVAGVLPEGKETVIRELQKAGGLVAMVGDGINDAPALTRADIGIAIGAGADVAIDSADIVLMNSRLTDVSAAVRLSRGTVTNIHENLFWAFFYNVICIPLAAGLFSYKMNPMVGAAAMSISSFTVCMNALRLNLFKLHDAGQDKKRKNPAAAVMEKADLAPQPAGCPVPEAAGTQVTYQVKGMMCAHCEGRVKKALEGLDGVVSAKADHTAGTVVATVLKPLDYAQVQQAVAKAGYEVTGATQPAAQAAEGTTVTLKVKGMMCAHCEGRVKKALEGLEGITSAQPDHTTGTVKVTETRQVPENDIKSAILKAGYEYEGMEA</sequence>
<keyword evidence="5" id="KW-0813">Transport</keyword>
<dbReference type="SFLD" id="SFLDG00002">
    <property type="entry name" value="C1.7:_P-type_atpase_like"/>
    <property type="match status" value="1"/>
</dbReference>
<evidence type="ECO:0000256" key="5">
    <source>
        <dbReference type="ARBA" id="ARBA00022448"/>
    </source>
</evidence>
<feature type="transmembrane region" description="Helical" evidence="21">
    <location>
        <begin position="728"/>
        <end position="749"/>
    </location>
</feature>
<dbReference type="SFLD" id="SFLDF00027">
    <property type="entry name" value="p-type_atpase"/>
    <property type="match status" value="1"/>
</dbReference>
<evidence type="ECO:0000256" key="9">
    <source>
        <dbReference type="ARBA" id="ARBA00022741"/>
    </source>
</evidence>
<dbReference type="AlphaFoldDB" id="A0A1H2ZW45"/>
<feature type="transmembrane region" description="Helical" evidence="21">
    <location>
        <begin position="97"/>
        <end position="117"/>
    </location>
</feature>
<evidence type="ECO:0000256" key="6">
    <source>
        <dbReference type="ARBA" id="ARBA00022692"/>
    </source>
</evidence>
<dbReference type="InterPro" id="IPR008250">
    <property type="entry name" value="ATPase_P-typ_transduc_dom_A_sf"/>
</dbReference>
<dbReference type="InterPro" id="IPR036163">
    <property type="entry name" value="HMA_dom_sf"/>
</dbReference>
<keyword evidence="8" id="KW-0677">Repeat</keyword>
<dbReference type="FunFam" id="3.40.50.1000:FF:000144">
    <property type="entry name" value="copper-transporting ATPase 1 isoform X2"/>
    <property type="match status" value="1"/>
</dbReference>
<dbReference type="InterPro" id="IPR006122">
    <property type="entry name" value="HMA_Cu_ion-bd"/>
</dbReference>
<dbReference type="SUPFAM" id="SSF81665">
    <property type="entry name" value="Calcium ATPase, transmembrane domain M"/>
    <property type="match status" value="1"/>
</dbReference>
<dbReference type="NCBIfam" id="TIGR01511">
    <property type="entry name" value="ATPase-IB1_Cu"/>
    <property type="match status" value="1"/>
</dbReference>
<keyword evidence="16" id="KW-0406">Ion transport</keyword>
<keyword evidence="12" id="KW-0460">Magnesium</keyword>
<dbReference type="Pfam" id="PF00122">
    <property type="entry name" value="E1-E2_ATPase"/>
    <property type="match status" value="1"/>
</dbReference>
<dbReference type="NCBIfam" id="TIGR01525">
    <property type="entry name" value="ATPase-IB_hvy"/>
    <property type="match status" value="1"/>
</dbReference>
<dbReference type="GO" id="GO:0043682">
    <property type="term" value="F:P-type divalent copper transporter activity"/>
    <property type="evidence" value="ECO:0007669"/>
    <property type="project" value="TreeGrafter"/>
</dbReference>
<protein>
    <recommendedName>
        <fullName evidence="4">Copper-exporting P-type ATPase</fullName>
        <ecNumber evidence="3">7.2.2.8</ecNumber>
    </recommendedName>
    <alternativeName>
        <fullName evidence="18">Copper-exporting P-type ATPase A</fullName>
    </alternativeName>
    <alternativeName>
        <fullName evidence="19">Cu(+)-exporting ATPase</fullName>
    </alternativeName>
</protein>
<dbReference type="PRINTS" id="PR00119">
    <property type="entry name" value="CATATPASE"/>
</dbReference>
<evidence type="ECO:0000256" key="10">
    <source>
        <dbReference type="ARBA" id="ARBA00022796"/>
    </source>
</evidence>
<dbReference type="GO" id="GO:0005507">
    <property type="term" value="F:copper ion binding"/>
    <property type="evidence" value="ECO:0007669"/>
    <property type="project" value="InterPro"/>
</dbReference>
<dbReference type="InterPro" id="IPR001757">
    <property type="entry name" value="P_typ_ATPase"/>
</dbReference>
<keyword evidence="11 21" id="KW-0067">ATP-binding</keyword>
<evidence type="ECO:0000313" key="24">
    <source>
        <dbReference type="Proteomes" id="UP000182379"/>
    </source>
</evidence>
<organism evidence="23 24">
    <name type="scientific">Acidaminococcus fermentans</name>
    <dbReference type="NCBI Taxonomy" id="905"/>
    <lineage>
        <taxon>Bacteria</taxon>
        <taxon>Bacillati</taxon>
        <taxon>Bacillota</taxon>
        <taxon>Negativicutes</taxon>
        <taxon>Acidaminococcales</taxon>
        <taxon>Acidaminococcaceae</taxon>
        <taxon>Acidaminococcus</taxon>
    </lineage>
</organism>
<evidence type="ECO:0000256" key="19">
    <source>
        <dbReference type="ARBA" id="ARBA00033239"/>
    </source>
</evidence>
<feature type="domain" description="HMA" evidence="22">
    <location>
        <begin position="1"/>
        <end position="63"/>
    </location>
</feature>
<dbReference type="Proteomes" id="UP000182379">
    <property type="component" value="Unassembled WGS sequence"/>
</dbReference>
<dbReference type="CDD" id="cd00371">
    <property type="entry name" value="HMA"/>
    <property type="match status" value="3"/>
</dbReference>
<evidence type="ECO:0000256" key="1">
    <source>
        <dbReference type="ARBA" id="ARBA00004651"/>
    </source>
</evidence>
<dbReference type="InterPro" id="IPR023298">
    <property type="entry name" value="ATPase_P-typ_TM_dom_sf"/>
</dbReference>
<dbReference type="InterPro" id="IPR036412">
    <property type="entry name" value="HAD-like_sf"/>
</dbReference>
<comment type="catalytic activity">
    <reaction evidence="20">
        <text>Cu(+)(in) + ATP + H2O = Cu(+)(out) + ADP + phosphate + H(+)</text>
        <dbReference type="Rhea" id="RHEA:25792"/>
        <dbReference type="ChEBI" id="CHEBI:15377"/>
        <dbReference type="ChEBI" id="CHEBI:15378"/>
        <dbReference type="ChEBI" id="CHEBI:30616"/>
        <dbReference type="ChEBI" id="CHEBI:43474"/>
        <dbReference type="ChEBI" id="CHEBI:49552"/>
        <dbReference type="ChEBI" id="CHEBI:456216"/>
        <dbReference type="EC" id="7.2.2.8"/>
    </reaction>
</comment>
<dbReference type="PANTHER" id="PTHR43520">
    <property type="entry name" value="ATP7, ISOFORM B"/>
    <property type="match status" value="1"/>
</dbReference>
<dbReference type="InterPro" id="IPR023214">
    <property type="entry name" value="HAD_sf"/>
</dbReference>
<dbReference type="FunFam" id="2.70.150.10:FF:000002">
    <property type="entry name" value="Copper-transporting ATPase 1, putative"/>
    <property type="match status" value="1"/>
</dbReference>
<dbReference type="PROSITE" id="PS50846">
    <property type="entry name" value="HMA_2"/>
    <property type="match status" value="3"/>
</dbReference>
<dbReference type="EMBL" id="FNOP01000017">
    <property type="protein sequence ID" value="SDX21643.1"/>
    <property type="molecule type" value="Genomic_DNA"/>
</dbReference>
<feature type="transmembrane region" description="Helical" evidence="21">
    <location>
        <begin position="702"/>
        <end position="722"/>
    </location>
</feature>
<dbReference type="SFLD" id="SFLDS00003">
    <property type="entry name" value="Haloacid_Dehalogenase"/>
    <property type="match status" value="1"/>
</dbReference>
<dbReference type="GO" id="GO:0016887">
    <property type="term" value="F:ATP hydrolysis activity"/>
    <property type="evidence" value="ECO:0007669"/>
    <property type="project" value="InterPro"/>
</dbReference>
<dbReference type="GO" id="GO:0005524">
    <property type="term" value="F:ATP binding"/>
    <property type="evidence" value="ECO:0007669"/>
    <property type="project" value="UniProtKB-UniRule"/>
</dbReference>
<accession>A0A1H2ZW45</accession>
<evidence type="ECO:0000256" key="3">
    <source>
        <dbReference type="ARBA" id="ARBA00012517"/>
    </source>
</evidence>
<dbReference type="Pfam" id="PF00702">
    <property type="entry name" value="Hydrolase"/>
    <property type="match status" value="1"/>
</dbReference>
<dbReference type="InterPro" id="IPR017969">
    <property type="entry name" value="Heavy-metal-associated_CS"/>
</dbReference>
<evidence type="ECO:0000256" key="17">
    <source>
        <dbReference type="ARBA" id="ARBA00023136"/>
    </source>
</evidence>
<evidence type="ECO:0000256" key="20">
    <source>
        <dbReference type="ARBA" id="ARBA00049289"/>
    </source>
</evidence>
<feature type="transmembrane region" description="Helical" evidence="21">
    <location>
        <begin position="394"/>
        <end position="421"/>
    </location>
</feature>
<dbReference type="PANTHER" id="PTHR43520:SF8">
    <property type="entry name" value="P-TYPE CU(+) TRANSPORTER"/>
    <property type="match status" value="1"/>
</dbReference>
<dbReference type="CDD" id="cd02094">
    <property type="entry name" value="P-type_ATPase_Cu-like"/>
    <property type="match status" value="1"/>
</dbReference>
<dbReference type="InterPro" id="IPR059000">
    <property type="entry name" value="ATPase_P-type_domA"/>
</dbReference>
<evidence type="ECO:0000259" key="22">
    <source>
        <dbReference type="PROSITE" id="PS50846"/>
    </source>
</evidence>
<evidence type="ECO:0000256" key="12">
    <source>
        <dbReference type="ARBA" id="ARBA00022842"/>
    </source>
</evidence>
<feature type="domain" description="HMA" evidence="22">
    <location>
        <begin position="867"/>
        <end position="932"/>
    </location>
</feature>
<dbReference type="NCBIfam" id="TIGR01494">
    <property type="entry name" value="ATPase_P-type"/>
    <property type="match status" value="1"/>
</dbReference>
<comment type="caution">
    <text evidence="23">The sequence shown here is derived from an EMBL/GenBank/DDBJ whole genome shotgun (WGS) entry which is preliminary data.</text>
</comment>
<evidence type="ECO:0000256" key="15">
    <source>
        <dbReference type="ARBA" id="ARBA00023008"/>
    </source>
</evidence>
<evidence type="ECO:0000256" key="7">
    <source>
        <dbReference type="ARBA" id="ARBA00022723"/>
    </source>
</evidence>
<keyword evidence="7 21" id="KW-0479">Metal-binding</keyword>
<dbReference type="PROSITE" id="PS00154">
    <property type="entry name" value="ATPASE_E1_E2"/>
    <property type="match status" value="1"/>
</dbReference>
<evidence type="ECO:0000256" key="11">
    <source>
        <dbReference type="ARBA" id="ARBA00022840"/>
    </source>
</evidence>
<dbReference type="InterPro" id="IPR027256">
    <property type="entry name" value="P-typ_ATPase_IB"/>
</dbReference>
<dbReference type="SUPFAM" id="SSF55008">
    <property type="entry name" value="HMA, heavy metal-associated domain"/>
    <property type="match status" value="3"/>
</dbReference>
<keyword evidence="15" id="KW-0186">Copper</keyword>
<evidence type="ECO:0000256" key="21">
    <source>
        <dbReference type="RuleBase" id="RU362081"/>
    </source>
</evidence>
<dbReference type="Gene3D" id="3.40.1110.10">
    <property type="entry name" value="Calcium-transporting ATPase, cytoplasmic domain N"/>
    <property type="match status" value="1"/>
</dbReference>
<keyword evidence="13" id="KW-1278">Translocase</keyword>
<evidence type="ECO:0000256" key="4">
    <source>
        <dbReference type="ARBA" id="ARBA00015102"/>
    </source>
</evidence>
<keyword evidence="14 21" id="KW-1133">Transmembrane helix</keyword>
<proteinExistence type="inferred from homology"/>
<dbReference type="EC" id="7.2.2.8" evidence="3"/>
<dbReference type="PROSITE" id="PS01047">
    <property type="entry name" value="HMA_1"/>
    <property type="match status" value="1"/>
</dbReference>
<feature type="transmembrane region" description="Helical" evidence="21">
    <location>
        <begin position="208"/>
        <end position="226"/>
    </location>
</feature>
<dbReference type="SUPFAM" id="SSF56784">
    <property type="entry name" value="HAD-like"/>
    <property type="match status" value="1"/>
</dbReference>
<keyword evidence="6 21" id="KW-0812">Transmembrane</keyword>
<dbReference type="InterPro" id="IPR044492">
    <property type="entry name" value="P_typ_ATPase_HD_dom"/>
</dbReference>
<evidence type="ECO:0000256" key="16">
    <source>
        <dbReference type="ARBA" id="ARBA00023065"/>
    </source>
</evidence>
<dbReference type="SUPFAM" id="SSF81653">
    <property type="entry name" value="Calcium ATPase, transduction domain A"/>
    <property type="match status" value="1"/>
</dbReference>
<feature type="transmembrane region" description="Helical" evidence="21">
    <location>
        <begin position="168"/>
        <end position="188"/>
    </location>
</feature>
<evidence type="ECO:0000256" key="14">
    <source>
        <dbReference type="ARBA" id="ARBA00022989"/>
    </source>
</evidence>
<dbReference type="NCBIfam" id="TIGR00003">
    <property type="entry name" value="copper ion binding protein"/>
    <property type="match status" value="3"/>
</dbReference>
<evidence type="ECO:0000256" key="18">
    <source>
        <dbReference type="ARBA" id="ARBA00029719"/>
    </source>
</evidence>
<evidence type="ECO:0000313" key="23">
    <source>
        <dbReference type="EMBL" id="SDX21643.1"/>
    </source>
</evidence>
<feature type="transmembrane region" description="Helical" evidence="21">
    <location>
        <begin position="360"/>
        <end position="382"/>
    </location>
</feature>
<comment type="similarity">
    <text evidence="2 21">Belongs to the cation transport ATPase (P-type) (TC 3.A.3) family. Type IB subfamily.</text>
</comment>
<dbReference type="InterPro" id="IPR018303">
    <property type="entry name" value="ATPase_P-typ_P_site"/>
</dbReference>
<dbReference type="RefSeq" id="WP_074707808.1">
    <property type="nucleotide sequence ID" value="NZ_CBCSNF010000101.1"/>
</dbReference>
<comment type="subcellular location">
    <subcellularLocation>
        <location evidence="1">Cell membrane</location>
        <topology evidence="1">Multi-pass membrane protein</topology>
    </subcellularLocation>
</comment>
<keyword evidence="21" id="KW-1003">Cell membrane</keyword>
<dbReference type="Pfam" id="PF00403">
    <property type="entry name" value="HMA"/>
    <property type="match status" value="3"/>
</dbReference>
<dbReference type="Gene3D" id="3.30.70.100">
    <property type="match status" value="3"/>
</dbReference>
<gene>
    <name evidence="23" type="ORF">SAMN05216495_1173</name>
</gene>
<keyword evidence="17 21" id="KW-0472">Membrane</keyword>
<feature type="transmembrane region" description="Helical" evidence="21">
    <location>
        <begin position="129"/>
        <end position="147"/>
    </location>
</feature>
<evidence type="ECO:0000256" key="2">
    <source>
        <dbReference type="ARBA" id="ARBA00006024"/>
    </source>
</evidence>
<dbReference type="Gene3D" id="3.40.50.1000">
    <property type="entry name" value="HAD superfamily/HAD-like"/>
    <property type="match status" value="1"/>
</dbReference>
<evidence type="ECO:0000256" key="8">
    <source>
        <dbReference type="ARBA" id="ARBA00022737"/>
    </source>
</evidence>
<keyword evidence="10" id="KW-0187">Copper transport</keyword>
<dbReference type="InterPro" id="IPR023299">
    <property type="entry name" value="ATPase_P-typ_cyto_dom_N"/>
</dbReference>